<dbReference type="InterPro" id="IPR051703">
    <property type="entry name" value="NF-kappa-B_Signaling_Reg"/>
</dbReference>
<dbReference type="Gene3D" id="3.90.320.10">
    <property type="match status" value="1"/>
</dbReference>
<evidence type="ECO:0000259" key="3">
    <source>
        <dbReference type="Pfam" id="PF20700"/>
    </source>
</evidence>
<evidence type="ECO:0000256" key="1">
    <source>
        <dbReference type="SAM" id="MobiDB-lite"/>
    </source>
</evidence>
<feature type="region of interest" description="Disordered" evidence="1">
    <location>
        <begin position="732"/>
        <end position="762"/>
    </location>
</feature>
<reference evidence="4 5" key="1">
    <citation type="journal article" date="2017" name="BMC Biol.">
        <title>Genomic innovations, transcriptional plasticity and gene loss underlying the evolution and divergence of two highly polyphagous and invasive Helicoverpa pest species.</title>
        <authorList>
            <person name="Pearce S.L."/>
            <person name="Clarke D.F."/>
            <person name="East P.D."/>
            <person name="Elfekih S."/>
            <person name="Gordon K.H."/>
            <person name="Jermiin L.S."/>
            <person name="McGaughran A."/>
            <person name="Oakeshott J.G."/>
            <person name="Papanikolaou A."/>
            <person name="Perera O.P."/>
            <person name="Rane R.V."/>
            <person name="Richards S."/>
            <person name="Tay W.T."/>
            <person name="Walsh T.K."/>
            <person name="Anderson A."/>
            <person name="Anderson C.J."/>
            <person name="Asgari S."/>
            <person name="Board P.G."/>
            <person name="Bretschneider A."/>
            <person name="Campbell P.M."/>
            <person name="Chertemps T."/>
            <person name="Christeller J.T."/>
            <person name="Coppin C.W."/>
            <person name="Downes S.J."/>
            <person name="Duan G."/>
            <person name="Farnsworth C.A."/>
            <person name="Good R.T."/>
            <person name="Han L.B."/>
            <person name="Han Y.C."/>
            <person name="Hatje K."/>
            <person name="Horne I."/>
            <person name="Huang Y.P."/>
            <person name="Hughes D.S."/>
            <person name="Jacquin-Joly E."/>
            <person name="James W."/>
            <person name="Jhangiani S."/>
            <person name="Kollmar M."/>
            <person name="Kuwar S.S."/>
            <person name="Li S."/>
            <person name="Liu N.Y."/>
            <person name="Maibeche M.T."/>
            <person name="Miller J.R."/>
            <person name="Montagne N."/>
            <person name="Perry T."/>
            <person name="Qu J."/>
            <person name="Song S.V."/>
            <person name="Sutton G.G."/>
            <person name="Vogel H."/>
            <person name="Walenz B.P."/>
            <person name="Xu W."/>
            <person name="Zhang H.J."/>
            <person name="Zou Z."/>
            <person name="Batterham P."/>
            <person name="Edwards O.R."/>
            <person name="Feyereisen R."/>
            <person name="Gibbs R.A."/>
            <person name="Heckel D.G."/>
            <person name="McGrath A."/>
            <person name="Robin C."/>
            <person name="Scherer S.E."/>
            <person name="Worley K.C."/>
            <person name="Wu Y.D."/>
        </authorList>
    </citation>
    <scope>NUCLEOTIDE SEQUENCE [LARGE SCALE GENOMIC DNA]</scope>
    <source>
        <strain evidence="4">Harm_GR_Male_#8</strain>
        <tissue evidence="4">Whole organism</tissue>
    </source>
</reference>
<dbReference type="InterPro" id="IPR011335">
    <property type="entry name" value="Restrct_endonuc-II-like"/>
</dbReference>
<dbReference type="Pfam" id="PF09588">
    <property type="entry name" value="YqaJ"/>
    <property type="match status" value="1"/>
</dbReference>
<evidence type="ECO:0000313" key="4">
    <source>
        <dbReference type="EMBL" id="PZC76576.1"/>
    </source>
</evidence>
<dbReference type="InterPro" id="IPR019080">
    <property type="entry name" value="YqaJ_viral_recombinase"/>
</dbReference>
<dbReference type="PANTHER" id="PTHR46609:SF8">
    <property type="entry name" value="YQAJ VIRAL RECOMBINASE DOMAIN-CONTAINING PROTEIN"/>
    <property type="match status" value="1"/>
</dbReference>
<dbReference type="OrthoDB" id="421276at2759"/>
<evidence type="ECO:0000313" key="5">
    <source>
        <dbReference type="Proteomes" id="UP000249218"/>
    </source>
</evidence>
<evidence type="ECO:0000259" key="2">
    <source>
        <dbReference type="Pfam" id="PF09588"/>
    </source>
</evidence>
<feature type="region of interest" description="Disordered" evidence="1">
    <location>
        <begin position="449"/>
        <end position="481"/>
    </location>
</feature>
<protein>
    <submittedName>
        <fullName evidence="4">Uncharacterized protein</fullName>
    </submittedName>
</protein>
<proteinExistence type="predicted"/>
<sequence length="762" mass="86149">MSNFRLISERSLGLISVFKFQCNMCQETCLIHSEDNKDPQQVNLNIAATTGIIASGIGYSTFEELCSSMNIPTFSSKYYLKLQNEVYAKWEKTASESLAAAAAKEKEIALAEGRTKNGYPVIDVYVDGSWCTRSYGTNYKSTSGTAAIIGRKTGQVLYLGVKNKYCLVCARAANRKVDPKQHICFKNYTGSSSSMETQIIVEGFKSSISMYGLIYGRMIGDGDASTYAKILNAKPYENQNLTVEKIECRNHILRNFCKKLRGLTTETKYMLAHRKTLTNVKIMSMRKAIVNSIKYNKSSQNHRHVATSLLHNDIINSLAHAYGDHRMCQSYFCDKKNNYNEEFKKIQNSTFAFRLNAIISNVAAKSRSLIEDVDTNTVECFNNVIAKFIGGKRTNFALKGGYQGRCHAAAVSFNTKAALSTVQKAFTEKSPSGKVEEVEKKRALKRKYNVEHPTKKKRKLRETRNQNDYGPASSAPDMTESQMEQAKNEYIENLKKLTSDRNSIERSTVLQRDSSEWLEIRQKLITASNFGSICKRKLSSSTAPLVKNILYKNNLSHVASIAHGMENEHQALLQLQRQENVNILPCGLFIDESHCYMGATPDGLIGNDTIVEIKCPITASKQGLTKAIEENKIQIIKYNKKTKTKTVKKNSNWFYQIQGQLHITGRRVCLLGIWAGENEPIYIERIEKDDEFWKKNMEPKLVQFYLKCLLPELVDSRHERGMPIRDLTLQDKENVQPNTNTSPSLCEPQAGPSSRVINIDHY</sequence>
<dbReference type="Pfam" id="PF20700">
    <property type="entry name" value="Mutator"/>
    <property type="match status" value="1"/>
</dbReference>
<dbReference type="InterPro" id="IPR049012">
    <property type="entry name" value="Mutator_transp_dom"/>
</dbReference>
<organism evidence="4 5">
    <name type="scientific">Helicoverpa armigera</name>
    <name type="common">Cotton bollworm</name>
    <name type="synonym">Heliothis armigera</name>
    <dbReference type="NCBI Taxonomy" id="29058"/>
    <lineage>
        <taxon>Eukaryota</taxon>
        <taxon>Metazoa</taxon>
        <taxon>Ecdysozoa</taxon>
        <taxon>Arthropoda</taxon>
        <taxon>Hexapoda</taxon>
        <taxon>Insecta</taxon>
        <taxon>Pterygota</taxon>
        <taxon>Neoptera</taxon>
        <taxon>Endopterygota</taxon>
        <taxon>Lepidoptera</taxon>
        <taxon>Glossata</taxon>
        <taxon>Ditrysia</taxon>
        <taxon>Noctuoidea</taxon>
        <taxon>Noctuidae</taxon>
        <taxon>Heliothinae</taxon>
        <taxon>Helicoverpa</taxon>
    </lineage>
</organism>
<name>A0A2W1BV99_HELAM</name>
<dbReference type="SUPFAM" id="SSF52980">
    <property type="entry name" value="Restriction endonuclease-like"/>
    <property type="match status" value="1"/>
</dbReference>
<dbReference type="GO" id="GO:0006281">
    <property type="term" value="P:DNA repair"/>
    <property type="evidence" value="ECO:0007669"/>
    <property type="project" value="UniProtKB-ARBA"/>
</dbReference>
<dbReference type="InterPro" id="IPR011604">
    <property type="entry name" value="PDDEXK-like_dom_sf"/>
</dbReference>
<dbReference type="EMBL" id="KZ149952">
    <property type="protein sequence ID" value="PZC76576.1"/>
    <property type="molecule type" value="Genomic_DNA"/>
</dbReference>
<dbReference type="Proteomes" id="UP000249218">
    <property type="component" value="Unassembled WGS sequence"/>
</dbReference>
<dbReference type="CDD" id="cd22343">
    <property type="entry name" value="PDDEXK_lambda_exonuclease-like"/>
    <property type="match status" value="1"/>
</dbReference>
<feature type="domain" description="YqaJ viral recombinase" evidence="2">
    <location>
        <begin position="516"/>
        <end position="666"/>
    </location>
</feature>
<keyword evidence="5" id="KW-1185">Reference proteome</keyword>
<accession>A0A2W1BV99</accession>
<dbReference type="AlphaFoldDB" id="A0A2W1BV99"/>
<feature type="compositionally biased region" description="Polar residues" evidence="1">
    <location>
        <begin position="735"/>
        <end position="744"/>
    </location>
</feature>
<dbReference type="PANTHER" id="PTHR46609">
    <property type="entry name" value="EXONUCLEASE, PHAGE-TYPE/RECB, C-TERMINAL DOMAIN-CONTAINING PROTEIN"/>
    <property type="match status" value="1"/>
</dbReference>
<gene>
    <name evidence="4" type="primary">HaOG204416</name>
    <name evidence="4" type="ORF">B5X24_HaOG204416</name>
</gene>
<feature type="domain" description="Mutator-like transposase" evidence="3">
    <location>
        <begin position="4"/>
        <end position="333"/>
    </location>
</feature>